<dbReference type="InterPro" id="IPR037066">
    <property type="entry name" value="Plug_dom_sf"/>
</dbReference>
<dbReference type="NCBIfam" id="TIGR01783">
    <property type="entry name" value="TonB-siderophor"/>
    <property type="match status" value="1"/>
</dbReference>
<dbReference type="CDD" id="cd01347">
    <property type="entry name" value="ligand_gated_channel"/>
    <property type="match status" value="1"/>
</dbReference>
<evidence type="ECO:0000256" key="12">
    <source>
        <dbReference type="ARBA" id="ARBA00023170"/>
    </source>
</evidence>
<proteinExistence type="inferred from homology"/>
<dbReference type="Gene3D" id="2.170.130.10">
    <property type="entry name" value="TonB-dependent receptor, plug domain"/>
    <property type="match status" value="1"/>
</dbReference>
<evidence type="ECO:0000256" key="1">
    <source>
        <dbReference type="ARBA" id="ARBA00004571"/>
    </source>
</evidence>
<evidence type="ECO:0000259" key="18">
    <source>
        <dbReference type="Pfam" id="PF00593"/>
    </source>
</evidence>
<evidence type="ECO:0000256" key="8">
    <source>
        <dbReference type="ARBA" id="ARBA00023004"/>
    </source>
</evidence>
<evidence type="ECO:0000313" key="21">
    <source>
        <dbReference type="Proteomes" id="UP000239477"/>
    </source>
</evidence>
<dbReference type="PANTHER" id="PTHR32552">
    <property type="entry name" value="FERRICHROME IRON RECEPTOR-RELATED"/>
    <property type="match status" value="1"/>
</dbReference>
<dbReference type="Pfam" id="PF00593">
    <property type="entry name" value="TonB_dep_Rec_b-barrel"/>
    <property type="match status" value="1"/>
</dbReference>
<feature type="signal peptide" evidence="17">
    <location>
        <begin position="1"/>
        <end position="34"/>
    </location>
</feature>
<dbReference type="FunFam" id="2.40.170.20:FF:000005">
    <property type="entry name" value="TonB-dependent siderophore receptor"/>
    <property type="match status" value="1"/>
</dbReference>
<dbReference type="PANTHER" id="PTHR32552:SF68">
    <property type="entry name" value="FERRICHROME OUTER MEMBRANE TRANSPORTER_PHAGE RECEPTOR"/>
    <property type="match status" value="1"/>
</dbReference>
<evidence type="ECO:0000256" key="9">
    <source>
        <dbReference type="ARBA" id="ARBA00023065"/>
    </source>
</evidence>
<dbReference type="InterPro" id="IPR010105">
    <property type="entry name" value="TonB_sidphr_rcpt"/>
</dbReference>
<evidence type="ECO:0000256" key="7">
    <source>
        <dbReference type="ARBA" id="ARBA00022729"/>
    </source>
</evidence>
<keyword evidence="8" id="KW-0408">Iron</keyword>
<evidence type="ECO:0000259" key="19">
    <source>
        <dbReference type="Pfam" id="PF07715"/>
    </source>
</evidence>
<keyword evidence="10 15" id="KW-0798">TonB box</keyword>
<evidence type="ECO:0000256" key="11">
    <source>
        <dbReference type="ARBA" id="ARBA00023136"/>
    </source>
</evidence>
<dbReference type="InterPro" id="IPR012910">
    <property type="entry name" value="Plug_dom"/>
</dbReference>
<evidence type="ECO:0000256" key="14">
    <source>
        <dbReference type="PROSITE-ProRule" id="PRU01360"/>
    </source>
</evidence>
<keyword evidence="7 17" id="KW-0732">Signal</keyword>
<evidence type="ECO:0000256" key="13">
    <source>
        <dbReference type="ARBA" id="ARBA00023237"/>
    </source>
</evidence>
<dbReference type="InterPro" id="IPR010916">
    <property type="entry name" value="TonB_box_CS"/>
</dbReference>
<keyword evidence="13 14" id="KW-0998">Cell outer membrane</keyword>
<keyword evidence="9" id="KW-0406">Ion transport</keyword>
<accession>A0A2S0I849</accession>
<dbReference type="SUPFAM" id="SSF56935">
    <property type="entry name" value="Porins"/>
    <property type="match status" value="1"/>
</dbReference>
<evidence type="ECO:0000256" key="16">
    <source>
        <dbReference type="RuleBase" id="RU003357"/>
    </source>
</evidence>
<evidence type="ECO:0000256" key="2">
    <source>
        <dbReference type="ARBA" id="ARBA00009810"/>
    </source>
</evidence>
<dbReference type="PROSITE" id="PS52016">
    <property type="entry name" value="TONB_DEPENDENT_REC_3"/>
    <property type="match status" value="1"/>
</dbReference>
<organism evidence="20 21">
    <name type="scientific">Achromobacter spanius</name>
    <dbReference type="NCBI Taxonomy" id="217203"/>
    <lineage>
        <taxon>Bacteria</taxon>
        <taxon>Pseudomonadati</taxon>
        <taxon>Pseudomonadota</taxon>
        <taxon>Betaproteobacteria</taxon>
        <taxon>Burkholderiales</taxon>
        <taxon>Alcaligenaceae</taxon>
        <taxon>Achromobacter</taxon>
    </lineage>
</organism>
<comment type="subcellular location">
    <subcellularLocation>
        <location evidence="1 14">Cell outer membrane</location>
        <topology evidence="1 14">Multi-pass membrane protein</topology>
    </subcellularLocation>
</comment>
<feature type="chain" id="PRO_5015528985" evidence="17">
    <location>
        <begin position="35"/>
        <end position="721"/>
    </location>
</feature>
<keyword evidence="6 14" id="KW-0812">Transmembrane</keyword>
<keyword evidence="5" id="KW-0410">Iron transport</keyword>
<dbReference type="OrthoDB" id="9790771at2"/>
<name>A0A2S0I849_9BURK</name>
<keyword evidence="4 14" id="KW-1134">Transmembrane beta strand</keyword>
<dbReference type="AlphaFoldDB" id="A0A2S0I849"/>
<keyword evidence="3 14" id="KW-0813">Transport</keyword>
<dbReference type="Gene3D" id="2.40.170.20">
    <property type="entry name" value="TonB-dependent receptor, beta-barrel domain"/>
    <property type="match status" value="1"/>
</dbReference>
<evidence type="ECO:0000256" key="10">
    <source>
        <dbReference type="ARBA" id="ARBA00023077"/>
    </source>
</evidence>
<feature type="domain" description="TonB-dependent receptor plug" evidence="19">
    <location>
        <begin position="77"/>
        <end position="173"/>
    </location>
</feature>
<sequence length="721" mass="80073">MRSDLSGATARSNRRQRTSLALISLAIAPLQAFSAETAESTDDSTQKLETITVIGTRERPYRAFVAPTANKSDTLVKETPFSIQTVTRELIEDRGVTTLGGAVSTVPGVTSQVGWGGSNDRFRLRGFATSANLKNGFRRSVFAPVDELVNIEQIEVLKGPASALYGRFEPGGVVNIVTKKPLDKAQTDIDFTAGRYDFYRATIDSTGPLGETLGYRLTGSLQSNHSFRDFVDNQTQFVSPVFQWTPSSRTTVTAEFEFGHKEAAFDRGFGNSPLFLDVPIHYNYGERDAKLKNDSALASLVLDHKFESGWDLRAGVQGSWARSDAHWYAYGFPPVSGADTSDPIVNRRFQRSIDTQKDTSVLAEASRRFTTGPVGHRVLIGADYNYDDWDFTADAYMNRLGFPVNLPISLWNPVHGVQTGPLQHYDSSRYTSHNVGLYAQDEMSFGKQWRLLLGLRHDRARTTGEAEYLATDGALKRSDDAWSPRIGLTWTPREEVSLYGSWSKSFLTEPGGGMLRSGSLPEPSRGEQFEVGAKFSLLDGRLEPTIALFDIRRTNGVVSDPEDFNYVIQVGEQRSRGWELDVPYTITPQWRLLASYTHLTAEITEDSDPAIQGNLVANAPRRSASLWTTYDLEGWARGLRLGLGATYVGARQANTANSFELPSYTRWDANAIYRFGPADRYRLQLTVQNLTNKRYYESGGAFVPTYPGAPRTVMVSFGVRL</sequence>
<evidence type="ECO:0000313" key="20">
    <source>
        <dbReference type="EMBL" id="AVJ28173.1"/>
    </source>
</evidence>
<dbReference type="InterPro" id="IPR039426">
    <property type="entry name" value="TonB-dep_rcpt-like"/>
</dbReference>
<dbReference type="RefSeq" id="WP_105238980.1">
    <property type="nucleotide sequence ID" value="NZ_CP023270.1"/>
</dbReference>
<keyword evidence="21" id="KW-1185">Reference proteome</keyword>
<reference evidence="20 21" key="1">
    <citation type="submission" date="2017-09" db="EMBL/GenBank/DDBJ databases">
        <title>Genomic, metabolic, and phenotypic characteristics of bacterial isolates from the natural microbiome of the model nematode Caenorhabditis elegans.</title>
        <authorList>
            <person name="Zimmermann J."/>
            <person name="Obeng N."/>
            <person name="Yang W."/>
            <person name="Obeng O."/>
            <person name="Kissoyan K."/>
            <person name="Pees B."/>
            <person name="Dirksen P."/>
            <person name="Hoppner M."/>
            <person name="Franke A."/>
            <person name="Rosenstiel P."/>
            <person name="Leippe M."/>
            <person name="Dierking K."/>
            <person name="Kaleta C."/>
            <person name="Schulenburg H."/>
        </authorList>
    </citation>
    <scope>NUCLEOTIDE SEQUENCE [LARGE SCALE GENOMIC DNA]</scope>
    <source>
        <strain evidence="20 21">MYb73</strain>
    </source>
</reference>
<keyword evidence="12 20" id="KW-0675">Receptor</keyword>
<dbReference type="GO" id="GO:0038023">
    <property type="term" value="F:signaling receptor activity"/>
    <property type="evidence" value="ECO:0007669"/>
    <property type="project" value="InterPro"/>
</dbReference>
<dbReference type="InterPro" id="IPR036942">
    <property type="entry name" value="Beta-barrel_TonB_sf"/>
</dbReference>
<dbReference type="Pfam" id="PF07715">
    <property type="entry name" value="Plug"/>
    <property type="match status" value="1"/>
</dbReference>
<dbReference type="InterPro" id="IPR000531">
    <property type="entry name" value="Beta-barrel_TonB"/>
</dbReference>
<evidence type="ECO:0000256" key="5">
    <source>
        <dbReference type="ARBA" id="ARBA00022496"/>
    </source>
</evidence>
<dbReference type="GO" id="GO:0015344">
    <property type="term" value="F:siderophore uptake transmembrane transporter activity"/>
    <property type="evidence" value="ECO:0007669"/>
    <property type="project" value="TreeGrafter"/>
</dbReference>
<comment type="similarity">
    <text evidence="2 14 16">Belongs to the TonB-dependent receptor family.</text>
</comment>
<evidence type="ECO:0000256" key="6">
    <source>
        <dbReference type="ARBA" id="ARBA00022692"/>
    </source>
</evidence>
<evidence type="ECO:0000256" key="15">
    <source>
        <dbReference type="PROSITE-ProRule" id="PRU10143"/>
    </source>
</evidence>
<evidence type="ECO:0000256" key="4">
    <source>
        <dbReference type="ARBA" id="ARBA00022452"/>
    </source>
</evidence>
<dbReference type="GO" id="GO:0009279">
    <property type="term" value="C:cell outer membrane"/>
    <property type="evidence" value="ECO:0007669"/>
    <property type="project" value="UniProtKB-SubCell"/>
</dbReference>
<dbReference type="EMBL" id="CP023270">
    <property type="protein sequence ID" value="AVJ28173.1"/>
    <property type="molecule type" value="Genomic_DNA"/>
</dbReference>
<dbReference type="FunFam" id="2.170.130.10:FF:000001">
    <property type="entry name" value="Catecholate siderophore TonB-dependent receptor"/>
    <property type="match status" value="1"/>
</dbReference>
<evidence type="ECO:0000256" key="3">
    <source>
        <dbReference type="ARBA" id="ARBA00022448"/>
    </source>
</evidence>
<evidence type="ECO:0000256" key="17">
    <source>
        <dbReference type="SAM" id="SignalP"/>
    </source>
</evidence>
<gene>
    <name evidence="20" type="ORF">CLM73_14200</name>
</gene>
<feature type="short sequence motif" description="TonB box" evidence="15">
    <location>
        <begin position="50"/>
        <end position="56"/>
    </location>
</feature>
<dbReference type="Proteomes" id="UP000239477">
    <property type="component" value="Chromosome"/>
</dbReference>
<dbReference type="GO" id="GO:0015891">
    <property type="term" value="P:siderophore transport"/>
    <property type="evidence" value="ECO:0007669"/>
    <property type="project" value="InterPro"/>
</dbReference>
<dbReference type="PROSITE" id="PS00430">
    <property type="entry name" value="TONB_DEPENDENT_REC_1"/>
    <property type="match status" value="1"/>
</dbReference>
<keyword evidence="11 14" id="KW-0472">Membrane</keyword>
<protein>
    <submittedName>
        <fullName evidence="20">TonB-dependent siderophore receptor</fullName>
    </submittedName>
</protein>
<feature type="domain" description="TonB-dependent receptor-like beta-barrel" evidence="18">
    <location>
        <begin position="245"/>
        <end position="690"/>
    </location>
</feature>